<feature type="transmembrane region" description="Helical" evidence="2">
    <location>
        <begin position="6"/>
        <end position="24"/>
    </location>
</feature>
<dbReference type="CDD" id="cd02696">
    <property type="entry name" value="MurNAc-LAA"/>
    <property type="match status" value="1"/>
</dbReference>
<dbReference type="Proteomes" id="UP001204798">
    <property type="component" value="Unassembled WGS sequence"/>
</dbReference>
<dbReference type="RefSeq" id="WP_259092733.1">
    <property type="nucleotide sequence ID" value="NZ_CP130454.1"/>
</dbReference>
<gene>
    <name evidence="4" type="ORF">M2350_000324</name>
</gene>
<sequence>MRWKNITILLVCSVCCVLIAFSIFRHRKAQNLPAKDRPVAVIDAGHGSLTPLGIIDVGASHYGLKESEIVLDIALRTQRHLEAKGWVVVTTRDGPWTPFTLSQRSKLANSVQADVFVSLHLNSHTSRRAHGLMVFYWRPEDKQLAEMLQNRLSEKLGLRNRGIKAEPFAVLVWSPVPAVLIELAFISNRYEARRLSNPQFREKAAKALSDVLDEWHSQKQEALQ</sequence>
<dbReference type="Gene3D" id="3.40.630.40">
    <property type="entry name" value="Zn-dependent exopeptidases"/>
    <property type="match status" value="1"/>
</dbReference>
<reference evidence="4 5" key="1">
    <citation type="submission" date="2022-08" db="EMBL/GenBank/DDBJ databases">
        <title>Bacterial and archaeal communities from various locations to study Microbial Dark Matter (Phase II).</title>
        <authorList>
            <person name="Stepanauskas R."/>
        </authorList>
    </citation>
    <scope>NUCLEOTIDE SEQUENCE [LARGE SCALE GENOMIC DNA]</scope>
    <source>
        <strain evidence="4 5">PD1</strain>
    </source>
</reference>
<evidence type="ECO:0000313" key="5">
    <source>
        <dbReference type="Proteomes" id="UP001204798"/>
    </source>
</evidence>
<dbReference type="EMBL" id="JANUCP010000001">
    <property type="protein sequence ID" value="MCS3917927.1"/>
    <property type="molecule type" value="Genomic_DNA"/>
</dbReference>
<comment type="caution">
    <text evidence="4">The sequence shown here is derived from an EMBL/GenBank/DDBJ whole genome shotgun (WGS) entry which is preliminary data.</text>
</comment>
<protein>
    <submittedName>
        <fullName evidence="4">N-acetylmuramoyl-L-alanine amidase</fullName>
    </submittedName>
</protein>
<evidence type="ECO:0000256" key="1">
    <source>
        <dbReference type="ARBA" id="ARBA00022801"/>
    </source>
</evidence>
<evidence type="ECO:0000259" key="3">
    <source>
        <dbReference type="SMART" id="SM00646"/>
    </source>
</evidence>
<accession>A0ABT2EJ00</accession>
<organism evidence="4 5">
    <name type="scientific">Candidatus Fervidibacter sacchari</name>
    <dbReference type="NCBI Taxonomy" id="1448929"/>
    <lineage>
        <taxon>Bacteria</taxon>
        <taxon>Candidatus Fervidibacterota</taxon>
        <taxon>Candidatus Fervidibacter</taxon>
    </lineage>
</organism>
<keyword evidence="2" id="KW-1133">Transmembrane helix</keyword>
<dbReference type="Pfam" id="PF01520">
    <property type="entry name" value="Amidase_3"/>
    <property type="match status" value="1"/>
</dbReference>
<dbReference type="InterPro" id="IPR050695">
    <property type="entry name" value="N-acetylmuramoyl_amidase_3"/>
</dbReference>
<dbReference type="PANTHER" id="PTHR30404:SF0">
    <property type="entry name" value="N-ACETYLMURAMOYL-L-ALANINE AMIDASE AMIC"/>
    <property type="match status" value="1"/>
</dbReference>
<name>A0ABT2EJ00_9BACT</name>
<keyword evidence="1" id="KW-0378">Hydrolase</keyword>
<keyword evidence="2" id="KW-0472">Membrane</keyword>
<proteinExistence type="predicted"/>
<dbReference type="SMART" id="SM00646">
    <property type="entry name" value="Ami_3"/>
    <property type="match status" value="1"/>
</dbReference>
<dbReference type="InterPro" id="IPR002508">
    <property type="entry name" value="MurNAc-LAA_cat"/>
</dbReference>
<evidence type="ECO:0000313" key="4">
    <source>
        <dbReference type="EMBL" id="MCS3917927.1"/>
    </source>
</evidence>
<keyword evidence="2" id="KW-0812">Transmembrane</keyword>
<dbReference type="SUPFAM" id="SSF53187">
    <property type="entry name" value="Zn-dependent exopeptidases"/>
    <property type="match status" value="1"/>
</dbReference>
<dbReference type="PANTHER" id="PTHR30404">
    <property type="entry name" value="N-ACETYLMURAMOYL-L-ALANINE AMIDASE"/>
    <property type="match status" value="1"/>
</dbReference>
<feature type="domain" description="MurNAc-LAA" evidence="3">
    <location>
        <begin position="105"/>
        <end position="213"/>
    </location>
</feature>
<keyword evidence="5" id="KW-1185">Reference proteome</keyword>
<evidence type="ECO:0000256" key="2">
    <source>
        <dbReference type="SAM" id="Phobius"/>
    </source>
</evidence>